<dbReference type="SUPFAM" id="SSF160631">
    <property type="entry name" value="SMI1/KNR4-like"/>
    <property type="match status" value="1"/>
</dbReference>
<feature type="domain" description="Knr4/Smi1-like" evidence="1">
    <location>
        <begin position="18"/>
        <end position="136"/>
    </location>
</feature>
<dbReference type="AlphaFoldDB" id="K2IY10"/>
<dbReference type="RefSeq" id="WP_008486707.1">
    <property type="nucleotide sequence ID" value="NZ_AMRI01000040.1"/>
</dbReference>
<dbReference type="STRING" id="745411.B3C1_18432"/>
<keyword evidence="3" id="KW-1185">Reference proteome</keyword>
<dbReference type="Proteomes" id="UP000006755">
    <property type="component" value="Unassembled WGS sequence"/>
</dbReference>
<evidence type="ECO:0000313" key="2">
    <source>
        <dbReference type="EMBL" id="EKE67517.1"/>
    </source>
</evidence>
<dbReference type="EMBL" id="AMRI01000040">
    <property type="protein sequence ID" value="EKE67517.1"/>
    <property type="molecule type" value="Genomic_DNA"/>
</dbReference>
<dbReference type="Gene3D" id="3.40.1580.10">
    <property type="entry name" value="SMI1/KNR4-like"/>
    <property type="match status" value="1"/>
</dbReference>
<evidence type="ECO:0000259" key="1">
    <source>
        <dbReference type="SMART" id="SM00860"/>
    </source>
</evidence>
<dbReference type="InterPro" id="IPR037883">
    <property type="entry name" value="Knr4/Smi1-like_sf"/>
</dbReference>
<gene>
    <name evidence="2" type="ORF">B3C1_18432</name>
</gene>
<dbReference type="SMART" id="SM00860">
    <property type="entry name" value="SMI1_KNR4"/>
    <property type="match status" value="1"/>
</dbReference>
<organism evidence="2 3">
    <name type="scientific">Gallaecimonas xiamenensis 3-C-1</name>
    <dbReference type="NCBI Taxonomy" id="745411"/>
    <lineage>
        <taxon>Bacteria</taxon>
        <taxon>Pseudomonadati</taxon>
        <taxon>Pseudomonadota</taxon>
        <taxon>Gammaproteobacteria</taxon>
        <taxon>Enterobacterales</taxon>
        <taxon>Gallaecimonadaceae</taxon>
        <taxon>Gallaecimonas</taxon>
    </lineage>
</organism>
<comment type="caution">
    <text evidence="2">The sequence shown here is derived from an EMBL/GenBank/DDBJ whole genome shotgun (WGS) entry which is preliminary data.</text>
</comment>
<dbReference type="eggNOG" id="ENOG5032WH9">
    <property type="taxonomic scope" value="Bacteria"/>
</dbReference>
<sequence>MWQEIVKHYSSAIIVRGGASESAIQLAERALGVKFTSDLKTLLLESDGIEGEYGLGIVWPLDRIVEENLSFRGSADFKELYMPFDCLLFFAAAGNGDQFAFPIHAGGIHRDDVFAWNHEDDSRTWAAPSLSKYLEWWLNGKLTI</sequence>
<protein>
    <submittedName>
        <fullName evidence="2">Cell wall assembly/cell proliferation coordinating protein, KNR4</fullName>
    </submittedName>
</protein>
<dbReference type="OrthoDB" id="3478416at2"/>
<accession>K2IY10</accession>
<dbReference type="Pfam" id="PF14568">
    <property type="entry name" value="SUKH_6"/>
    <property type="match status" value="1"/>
</dbReference>
<reference evidence="2 3" key="1">
    <citation type="journal article" date="2012" name="J. Bacteriol.">
        <title>Genome Sequence of Gallaecimonas xiamenensis Type Strain 3-C-1.</title>
        <authorList>
            <person name="Lai Q."/>
            <person name="Wang L."/>
            <person name="Wang W."/>
            <person name="Shao Z."/>
        </authorList>
    </citation>
    <scope>NUCLEOTIDE SEQUENCE [LARGE SCALE GENOMIC DNA]</scope>
    <source>
        <strain evidence="2 3">3-C-1</strain>
    </source>
</reference>
<evidence type="ECO:0000313" key="3">
    <source>
        <dbReference type="Proteomes" id="UP000006755"/>
    </source>
</evidence>
<dbReference type="InterPro" id="IPR018958">
    <property type="entry name" value="Knr4/Smi1-like_dom"/>
</dbReference>
<proteinExistence type="predicted"/>
<name>K2IY10_9GAMM</name>